<accession>B4JGC6</accession>
<sequence length="348" mass="39154">MSRRCVVCGKESAENAPDGAHYHPRNKKEALIWQRSMGATDTSVEDIQKCCCVCIEHIPQFVVRAQEQASLNKDISKSEKNSHEAKSSKNAVHKFEIRGPSLNVLLLPGAVTLPPHCEKFNGKTSENDENQEDVCLDEEIYVKESSYANCCAILADMDETEVTVLQTPTHNDDDLRQEHNAEYGDNNCTDVLVLGQRSSDKCPYRCEQCSKMAYSPNDSAHIPYNLPPLGDENGTKIHKELSDVILRQQQRIYELEVLVGRQNNWQLSLQQKINELNAEFGRVDMQQELTQIASNSMHSEPIEQLSSQPKMTTGGSVQWYSQRSLAHEQSKQPNCLNGSQNTIMQSEA</sequence>
<protein>
    <submittedName>
        <fullName evidence="2">GH18749</fullName>
    </submittedName>
</protein>
<keyword evidence="3" id="KW-1185">Reference proteome</keyword>
<evidence type="ECO:0000313" key="3">
    <source>
        <dbReference type="Proteomes" id="UP000001070"/>
    </source>
</evidence>
<dbReference type="AlphaFoldDB" id="B4JGC6"/>
<dbReference type="STRING" id="7222.B4JGC6"/>
<feature type="compositionally biased region" description="Polar residues" evidence="1">
    <location>
        <begin position="297"/>
        <end position="324"/>
    </location>
</feature>
<dbReference type="PhylomeDB" id="B4JGC6"/>
<dbReference type="InParanoid" id="B4JGC6"/>
<evidence type="ECO:0000256" key="1">
    <source>
        <dbReference type="SAM" id="MobiDB-lite"/>
    </source>
</evidence>
<evidence type="ECO:0000313" key="2">
    <source>
        <dbReference type="EMBL" id="EDV92595.1"/>
    </source>
</evidence>
<feature type="compositionally biased region" description="Polar residues" evidence="1">
    <location>
        <begin position="331"/>
        <end position="348"/>
    </location>
</feature>
<proteinExistence type="predicted"/>
<dbReference type="OMA" id="CIEHIPQ"/>
<dbReference type="HOGENOM" id="CLU_903899_0_0_1"/>
<dbReference type="OrthoDB" id="7842524at2759"/>
<reference evidence="2 3" key="1">
    <citation type="journal article" date="2007" name="Nature">
        <title>Evolution of genes and genomes on the Drosophila phylogeny.</title>
        <authorList>
            <consortium name="Drosophila 12 Genomes Consortium"/>
            <person name="Clark A.G."/>
            <person name="Eisen M.B."/>
            <person name="Smith D.R."/>
            <person name="Bergman C.M."/>
            <person name="Oliver B."/>
            <person name="Markow T.A."/>
            <person name="Kaufman T.C."/>
            <person name="Kellis M."/>
            <person name="Gelbart W."/>
            <person name="Iyer V.N."/>
            <person name="Pollard D.A."/>
            <person name="Sackton T.B."/>
            <person name="Larracuente A.M."/>
            <person name="Singh N.D."/>
            <person name="Abad J.P."/>
            <person name="Abt D.N."/>
            <person name="Adryan B."/>
            <person name="Aguade M."/>
            <person name="Akashi H."/>
            <person name="Anderson W.W."/>
            <person name="Aquadro C.F."/>
            <person name="Ardell D.H."/>
            <person name="Arguello R."/>
            <person name="Artieri C.G."/>
            <person name="Barbash D.A."/>
            <person name="Barker D."/>
            <person name="Barsanti P."/>
            <person name="Batterham P."/>
            <person name="Batzoglou S."/>
            <person name="Begun D."/>
            <person name="Bhutkar A."/>
            <person name="Blanco E."/>
            <person name="Bosak S.A."/>
            <person name="Bradley R.K."/>
            <person name="Brand A.D."/>
            <person name="Brent M.R."/>
            <person name="Brooks A.N."/>
            <person name="Brown R.H."/>
            <person name="Butlin R.K."/>
            <person name="Caggese C."/>
            <person name="Calvi B.R."/>
            <person name="Bernardo de Carvalho A."/>
            <person name="Caspi A."/>
            <person name="Castrezana S."/>
            <person name="Celniker S.E."/>
            <person name="Chang J.L."/>
            <person name="Chapple C."/>
            <person name="Chatterji S."/>
            <person name="Chinwalla A."/>
            <person name="Civetta A."/>
            <person name="Clifton S.W."/>
            <person name="Comeron J.M."/>
            <person name="Costello J.C."/>
            <person name="Coyne J.A."/>
            <person name="Daub J."/>
            <person name="David R.G."/>
            <person name="Delcher A.L."/>
            <person name="Delehaunty K."/>
            <person name="Do C.B."/>
            <person name="Ebling H."/>
            <person name="Edwards K."/>
            <person name="Eickbush T."/>
            <person name="Evans J.D."/>
            <person name="Filipski A."/>
            <person name="Findeiss S."/>
            <person name="Freyhult E."/>
            <person name="Fulton L."/>
            <person name="Fulton R."/>
            <person name="Garcia A.C."/>
            <person name="Gardiner A."/>
            <person name="Garfield D.A."/>
            <person name="Garvin B.E."/>
            <person name="Gibson G."/>
            <person name="Gilbert D."/>
            <person name="Gnerre S."/>
            <person name="Godfrey J."/>
            <person name="Good R."/>
            <person name="Gotea V."/>
            <person name="Gravely B."/>
            <person name="Greenberg A.J."/>
            <person name="Griffiths-Jones S."/>
            <person name="Gross S."/>
            <person name="Guigo R."/>
            <person name="Gustafson E.A."/>
            <person name="Haerty W."/>
            <person name="Hahn M.W."/>
            <person name="Halligan D.L."/>
            <person name="Halpern A.L."/>
            <person name="Halter G.M."/>
            <person name="Han M.V."/>
            <person name="Heger A."/>
            <person name="Hillier L."/>
            <person name="Hinrichs A.S."/>
            <person name="Holmes I."/>
            <person name="Hoskins R.A."/>
            <person name="Hubisz M.J."/>
            <person name="Hultmark D."/>
            <person name="Huntley M.A."/>
            <person name="Jaffe D.B."/>
            <person name="Jagadeeshan S."/>
            <person name="Jeck W.R."/>
            <person name="Johnson J."/>
            <person name="Jones C.D."/>
            <person name="Jordan W.C."/>
            <person name="Karpen G.H."/>
            <person name="Kataoka E."/>
            <person name="Keightley P.D."/>
            <person name="Kheradpour P."/>
            <person name="Kirkness E.F."/>
            <person name="Koerich L.B."/>
            <person name="Kristiansen K."/>
            <person name="Kudrna D."/>
            <person name="Kulathinal R.J."/>
            <person name="Kumar S."/>
            <person name="Kwok R."/>
            <person name="Lander E."/>
            <person name="Langley C.H."/>
            <person name="Lapoint R."/>
            <person name="Lazzaro B.P."/>
            <person name="Lee S.J."/>
            <person name="Levesque L."/>
            <person name="Li R."/>
            <person name="Lin C.F."/>
            <person name="Lin M.F."/>
            <person name="Lindblad-Toh K."/>
            <person name="Llopart A."/>
            <person name="Long M."/>
            <person name="Low L."/>
            <person name="Lozovsky E."/>
            <person name="Lu J."/>
            <person name="Luo M."/>
            <person name="Machado C.A."/>
            <person name="Makalowski W."/>
            <person name="Marzo M."/>
            <person name="Matsuda M."/>
            <person name="Matzkin L."/>
            <person name="McAllister B."/>
            <person name="McBride C.S."/>
            <person name="McKernan B."/>
            <person name="McKernan K."/>
            <person name="Mendez-Lago M."/>
            <person name="Minx P."/>
            <person name="Mollenhauer M.U."/>
            <person name="Montooth K."/>
            <person name="Mount S.M."/>
            <person name="Mu X."/>
            <person name="Myers E."/>
            <person name="Negre B."/>
            <person name="Newfeld S."/>
            <person name="Nielsen R."/>
            <person name="Noor M.A."/>
            <person name="O'Grady P."/>
            <person name="Pachter L."/>
            <person name="Papaceit M."/>
            <person name="Parisi M.J."/>
            <person name="Parisi M."/>
            <person name="Parts L."/>
            <person name="Pedersen J.S."/>
            <person name="Pesole G."/>
            <person name="Phillippy A.M."/>
            <person name="Ponting C.P."/>
            <person name="Pop M."/>
            <person name="Porcelli D."/>
            <person name="Powell J.R."/>
            <person name="Prohaska S."/>
            <person name="Pruitt K."/>
            <person name="Puig M."/>
            <person name="Quesneville H."/>
            <person name="Ram K.R."/>
            <person name="Rand D."/>
            <person name="Rasmussen M.D."/>
            <person name="Reed L.K."/>
            <person name="Reenan R."/>
            <person name="Reily A."/>
            <person name="Remington K.A."/>
            <person name="Rieger T.T."/>
            <person name="Ritchie M.G."/>
            <person name="Robin C."/>
            <person name="Rogers Y.H."/>
            <person name="Rohde C."/>
            <person name="Rozas J."/>
            <person name="Rubenfield M.J."/>
            <person name="Ruiz A."/>
            <person name="Russo S."/>
            <person name="Salzberg S.L."/>
            <person name="Sanchez-Gracia A."/>
            <person name="Saranga D.J."/>
            <person name="Sato H."/>
            <person name="Schaeffer S.W."/>
            <person name="Schatz M.C."/>
            <person name="Schlenke T."/>
            <person name="Schwartz R."/>
            <person name="Segarra C."/>
            <person name="Singh R.S."/>
            <person name="Sirot L."/>
            <person name="Sirota M."/>
            <person name="Sisneros N.B."/>
            <person name="Smith C.D."/>
            <person name="Smith T.F."/>
            <person name="Spieth J."/>
            <person name="Stage D.E."/>
            <person name="Stark A."/>
            <person name="Stephan W."/>
            <person name="Strausberg R.L."/>
            <person name="Strempel S."/>
            <person name="Sturgill D."/>
            <person name="Sutton G."/>
            <person name="Sutton G.G."/>
            <person name="Tao W."/>
            <person name="Teichmann S."/>
            <person name="Tobari Y.N."/>
            <person name="Tomimura Y."/>
            <person name="Tsolas J.M."/>
            <person name="Valente V.L."/>
            <person name="Venter E."/>
            <person name="Venter J.C."/>
            <person name="Vicario S."/>
            <person name="Vieira F.G."/>
            <person name="Vilella A.J."/>
            <person name="Villasante A."/>
            <person name="Walenz B."/>
            <person name="Wang J."/>
            <person name="Wasserman M."/>
            <person name="Watts T."/>
            <person name="Wilson D."/>
            <person name="Wilson R.K."/>
            <person name="Wing R.A."/>
            <person name="Wolfner M.F."/>
            <person name="Wong A."/>
            <person name="Wong G.K."/>
            <person name="Wu C.I."/>
            <person name="Wu G."/>
            <person name="Yamamoto D."/>
            <person name="Yang H.P."/>
            <person name="Yang S.P."/>
            <person name="Yorke J.A."/>
            <person name="Yoshida K."/>
            <person name="Zdobnov E."/>
            <person name="Zhang P."/>
            <person name="Zhang Y."/>
            <person name="Zimin A.V."/>
            <person name="Baldwin J."/>
            <person name="Abdouelleil A."/>
            <person name="Abdulkadir J."/>
            <person name="Abebe A."/>
            <person name="Abera B."/>
            <person name="Abreu J."/>
            <person name="Acer S.C."/>
            <person name="Aftuck L."/>
            <person name="Alexander A."/>
            <person name="An P."/>
            <person name="Anderson E."/>
            <person name="Anderson S."/>
            <person name="Arachi H."/>
            <person name="Azer M."/>
            <person name="Bachantsang P."/>
            <person name="Barry A."/>
            <person name="Bayul T."/>
            <person name="Berlin A."/>
            <person name="Bessette D."/>
            <person name="Bloom T."/>
            <person name="Blye J."/>
            <person name="Boguslavskiy L."/>
            <person name="Bonnet C."/>
            <person name="Boukhgalter B."/>
            <person name="Bourzgui I."/>
            <person name="Brown A."/>
            <person name="Cahill P."/>
            <person name="Channer S."/>
            <person name="Cheshatsang Y."/>
            <person name="Chuda L."/>
            <person name="Citroen M."/>
            <person name="Collymore A."/>
            <person name="Cooke P."/>
            <person name="Costello M."/>
            <person name="D'Aco K."/>
            <person name="Daza R."/>
            <person name="De Haan G."/>
            <person name="DeGray S."/>
            <person name="DeMaso C."/>
            <person name="Dhargay N."/>
            <person name="Dooley K."/>
            <person name="Dooley E."/>
            <person name="Doricent M."/>
            <person name="Dorje P."/>
            <person name="Dorjee K."/>
            <person name="Dupes A."/>
            <person name="Elong R."/>
            <person name="Falk J."/>
            <person name="Farina A."/>
            <person name="Faro S."/>
            <person name="Ferguson D."/>
            <person name="Fisher S."/>
            <person name="Foley C.D."/>
            <person name="Franke A."/>
            <person name="Friedrich D."/>
            <person name="Gadbois L."/>
            <person name="Gearin G."/>
            <person name="Gearin C.R."/>
            <person name="Giannoukos G."/>
            <person name="Goode T."/>
            <person name="Graham J."/>
            <person name="Grandbois E."/>
            <person name="Grewal S."/>
            <person name="Gyaltsen K."/>
            <person name="Hafez N."/>
            <person name="Hagos B."/>
            <person name="Hall J."/>
            <person name="Henson C."/>
            <person name="Hollinger A."/>
            <person name="Honan T."/>
            <person name="Huard M.D."/>
            <person name="Hughes L."/>
            <person name="Hurhula B."/>
            <person name="Husby M.E."/>
            <person name="Kamat A."/>
            <person name="Kanga B."/>
            <person name="Kashin S."/>
            <person name="Khazanovich D."/>
            <person name="Kisner P."/>
            <person name="Lance K."/>
            <person name="Lara M."/>
            <person name="Lee W."/>
            <person name="Lennon N."/>
            <person name="Letendre F."/>
            <person name="LeVine R."/>
            <person name="Lipovsky A."/>
            <person name="Liu X."/>
            <person name="Liu J."/>
            <person name="Liu S."/>
            <person name="Lokyitsang T."/>
            <person name="Lokyitsang Y."/>
            <person name="Lubonja R."/>
            <person name="Lui A."/>
            <person name="MacDonald P."/>
            <person name="Magnisalis V."/>
            <person name="Maru K."/>
            <person name="Matthews C."/>
            <person name="McCusker W."/>
            <person name="McDonough S."/>
            <person name="Mehta T."/>
            <person name="Meldrim J."/>
            <person name="Meneus L."/>
            <person name="Mihai O."/>
            <person name="Mihalev A."/>
            <person name="Mihova T."/>
            <person name="Mittelman R."/>
            <person name="Mlenga V."/>
            <person name="Montmayeur A."/>
            <person name="Mulrain L."/>
            <person name="Navidi A."/>
            <person name="Naylor J."/>
            <person name="Negash T."/>
            <person name="Nguyen T."/>
            <person name="Nguyen N."/>
            <person name="Nicol R."/>
            <person name="Norbu C."/>
            <person name="Norbu N."/>
            <person name="Novod N."/>
            <person name="O'Neill B."/>
            <person name="Osman S."/>
            <person name="Markiewicz E."/>
            <person name="Oyono O.L."/>
            <person name="Patti C."/>
            <person name="Phunkhang P."/>
            <person name="Pierre F."/>
            <person name="Priest M."/>
            <person name="Raghuraman S."/>
            <person name="Rege F."/>
            <person name="Reyes R."/>
            <person name="Rise C."/>
            <person name="Rogov P."/>
            <person name="Ross K."/>
            <person name="Ryan E."/>
            <person name="Settipalli S."/>
            <person name="Shea T."/>
            <person name="Sherpa N."/>
            <person name="Shi L."/>
            <person name="Shih D."/>
            <person name="Sparrow T."/>
            <person name="Spaulding J."/>
            <person name="Stalker J."/>
            <person name="Stange-Thomann N."/>
            <person name="Stavropoulos S."/>
            <person name="Stone C."/>
            <person name="Strader C."/>
            <person name="Tesfaye S."/>
            <person name="Thomson T."/>
            <person name="Thoulutsang Y."/>
            <person name="Thoulutsang D."/>
            <person name="Topham K."/>
            <person name="Topping I."/>
            <person name="Tsamla T."/>
            <person name="Vassiliev H."/>
            <person name="Vo A."/>
            <person name="Wangchuk T."/>
            <person name="Wangdi T."/>
            <person name="Weiand M."/>
            <person name="Wilkinson J."/>
            <person name="Wilson A."/>
            <person name="Yadav S."/>
            <person name="Young G."/>
            <person name="Yu Q."/>
            <person name="Zembek L."/>
            <person name="Zhong D."/>
            <person name="Zimmer A."/>
            <person name="Zwirko Z."/>
            <person name="Jaffe D.B."/>
            <person name="Alvarez P."/>
            <person name="Brockman W."/>
            <person name="Butler J."/>
            <person name="Chin C."/>
            <person name="Gnerre S."/>
            <person name="Grabherr M."/>
            <person name="Kleber M."/>
            <person name="Mauceli E."/>
            <person name="MacCallum I."/>
        </authorList>
    </citation>
    <scope>NUCLEOTIDE SEQUENCE [LARGE SCALE GENOMIC DNA]</scope>
    <source>
        <strain evidence="3">Tucson 15287-2541.00</strain>
    </source>
</reference>
<gene>
    <name evidence="2" type="primary">Dgri\GH18749</name>
    <name evidence="2" type="ORF">Dgri_GH18749</name>
</gene>
<feature type="region of interest" description="Disordered" evidence="1">
    <location>
        <begin position="297"/>
        <end position="348"/>
    </location>
</feature>
<dbReference type="eggNOG" id="ENOG502TBC4">
    <property type="taxonomic scope" value="Eukaryota"/>
</dbReference>
<dbReference type="Proteomes" id="UP000001070">
    <property type="component" value="Unassembled WGS sequence"/>
</dbReference>
<dbReference type="KEGG" id="dgr:6563657"/>
<dbReference type="EMBL" id="CH916369">
    <property type="protein sequence ID" value="EDV92595.1"/>
    <property type="molecule type" value="Genomic_DNA"/>
</dbReference>
<organism evidence="3">
    <name type="scientific">Drosophila grimshawi</name>
    <name type="common">Hawaiian fruit fly</name>
    <name type="synonym">Idiomyia grimshawi</name>
    <dbReference type="NCBI Taxonomy" id="7222"/>
    <lineage>
        <taxon>Eukaryota</taxon>
        <taxon>Metazoa</taxon>
        <taxon>Ecdysozoa</taxon>
        <taxon>Arthropoda</taxon>
        <taxon>Hexapoda</taxon>
        <taxon>Insecta</taxon>
        <taxon>Pterygota</taxon>
        <taxon>Neoptera</taxon>
        <taxon>Endopterygota</taxon>
        <taxon>Diptera</taxon>
        <taxon>Brachycera</taxon>
        <taxon>Muscomorpha</taxon>
        <taxon>Ephydroidea</taxon>
        <taxon>Drosophilidae</taxon>
        <taxon>Drosophila</taxon>
        <taxon>Hawaiian Drosophila</taxon>
    </lineage>
</organism>
<name>B4JGC6_DROGR</name>